<dbReference type="SMART" id="SM00248">
    <property type="entry name" value="ANK"/>
    <property type="match status" value="2"/>
</dbReference>
<feature type="non-terminal residue" evidence="6">
    <location>
        <position position="217"/>
    </location>
</feature>
<evidence type="ECO:0000256" key="1">
    <source>
        <dbReference type="ARBA" id="ARBA00022737"/>
    </source>
</evidence>
<dbReference type="AlphaFoldDB" id="A0A8S3Z5N1"/>
<sequence>MADDNTILQNLQAELQRAKSSSQSLSTLARQGNDELVQRFLTDNVQIQSTGPVANKTQLYFASFWGLKDSVKQLLEAGTNPSLQNEGTLWTPLHAATFQEHGPVIMMLLEHGAQPELQDYENRTPADFASVSDKIWPFFAALDIPRTPRKLLVEKGILHPGSGAPLPKDTGSGPDMLAVYKSNSCGDSHGNSYMAAMSGDVLADDQGQRDPTDPRTG</sequence>
<accession>A0A8S3Z5N1</accession>
<dbReference type="SUPFAM" id="SSF48403">
    <property type="entry name" value="Ankyrin repeat"/>
    <property type="match status" value="1"/>
</dbReference>
<feature type="repeat" description="ANK" evidence="3">
    <location>
        <begin position="88"/>
        <end position="120"/>
    </location>
</feature>
<evidence type="ECO:0000256" key="2">
    <source>
        <dbReference type="ARBA" id="ARBA00023043"/>
    </source>
</evidence>
<proteinExistence type="predicted"/>
<protein>
    <submittedName>
        <fullName evidence="6">Uncharacterized protein</fullName>
    </submittedName>
</protein>
<dbReference type="InterPro" id="IPR002110">
    <property type="entry name" value="Ankyrin_rpt"/>
</dbReference>
<organism evidence="6 7">
    <name type="scientific">Candidula unifasciata</name>
    <dbReference type="NCBI Taxonomy" id="100452"/>
    <lineage>
        <taxon>Eukaryota</taxon>
        <taxon>Metazoa</taxon>
        <taxon>Spiralia</taxon>
        <taxon>Lophotrochozoa</taxon>
        <taxon>Mollusca</taxon>
        <taxon>Gastropoda</taxon>
        <taxon>Heterobranchia</taxon>
        <taxon>Euthyneura</taxon>
        <taxon>Panpulmonata</taxon>
        <taxon>Eupulmonata</taxon>
        <taxon>Stylommatophora</taxon>
        <taxon>Helicina</taxon>
        <taxon>Helicoidea</taxon>
        <taxon>Geomitridae</taxon>
        <taxon>Candidula</taxon>
    </lineage>
</organism>
<dbReference type="InterPro" id="IPR036770">
    <property type="entry name" value="Ankyrin_rpt-contain_sf"/>
</dbReference>
<feature type="coiled-coil region" evidence="4">
    <location>
        <begin position="1"/>
        <end position="28"/>
    </location>
</feature>
<reference evidence="6" key="1">
    <citation type="submission" date="2021-04" db="EMBL/GenBank/DDBJ databases">
        <authorList>
            <consortium name="Molecular Ecology Group"/>
        </authorList>
    </citation>
    <scope>NUCLEOTIDE SEQUENCE</scope>
</reference>
<dbReference type="PROSITE" id="PS50297">
    <property type="entry name" value="ANK_REP_REGION"/>
    <property type="match status" value="1"/>
</dbReference>
<name>A0A8S3Z5N1_9EUPU</name>
<dbReference type="PANTHER" id="PTHR24201:SF15">
    <property type="entry name" value="ANKYRIN REPEAT DOMAIN-CONTAINING PROTEIN 66"/>
    <property type="match status" value="1"/>
</dbReference>
<keyword evidence="1" id="KW-0677">Repeat</keyword>
<comment type="caution">
    <text evidence="6">The sequence shown here is derived from an EMBL/GenBank/DDBJ whole genome shotgun (WGS) entry which is preliminary data.</text>
</comment>
<dbReference type="PANTHER" id="PTHR24201">
    <property type="entry name" value="ANK_REP_REGION DOMAIN-CONTAINING PROTEIN"/>
    <property type="match status" value="1"/>
</dbReference>
<evidence type="ECO:0000313" key="7">
    <source>
        <dbReference type="Proteomes" id="UP000678393"/>
    </source>
</evidence>
<keyword evidence="7" id="KW-1185">Reference proteome</keyword>
<dbReference type="Proteomes" id="UP000678393">
    <property type="component" value="Unassembled WGS sequence"/>
</dbReference>
<evidence type="ECO:0000313" key="6">
    <source>
        <dbReference type="EMBL" id="CAG5122491.1"/>
    </source>
</evidence>
<dbReference type="OrthoDB" id="194358at2759"/>
<feature type="region of interest" description="Disordered" evidence="5">
    <location>
        <begin position="198"/>
        <end position="217"/>
    </location>
</feature>
<evidence type="ECO:0000256" key="4">
    <source>
        <dbReference type="SAM" id="Coils"/>
    </source>
</evidence>
<gene>
    <name evidence="6" type="ORF">CUNI_LOCUS8049</name>
</gene>
<evidence type="ECO:0000256" key="3">
    <source>
        <dbReference type="PROSITE-ProRule" id="PRU00023"/>
    </source>
</evidence>
<dbReference type="PROSITE" id="PS50088">
    <property type="entry name" value="ANK_REPEAT"/>
    <property type="match status" value="1"/>
</dbReference>
<dbReference type="Gene3D" id="1.25.40.20">
    <property type="entry name" value="Ankyrin repeat-containing domain"/>
    <property type="match status" value="1"/>
</dbReference>
<keyword evidence="2 3" id="KW-0040">ANK repeat</keyword>
<dbReference type="EMBL" id="CAJHNH020001302">
    <property type="protein sequence ID" value="CAG5122491.1"/>
    <property type="molecule type" value="Genomic_DNA"/>
</dbReference>
<keyword evidence="4" id="KW-0175">Coiled coil</keyword>
<dbReference type="Pfam" id="PF12796">
    <property type="entry name" value="Ank_2"/>
    <property type="match status" value="1"/>
</dbReference>
<dbReference type="InterPro" id="IPR050776">
    <property type="entry name" value="Ank_Repeat/CDKN_Inhibitor"/>
</dbReference>
<feature type="compositionally biased region" description="Basic and acidic residues" evidence="5">
    <location>
        <begin position="206"/>
        <end position="217"/>
    </location>
</feature>
<evidence type="ECO:0000256" key="5">
    <source>
        <dbReference type="SAM" id="MobiDB-lite"/>
    </source>
</evidence>